<dbReference type="EMBL" id="JAQMWT010000523">
    <property type="protein sequence ID" value="KAJ8600454.1"/>
    <property type="molecule type" value="Genomic_DNA"/>
</dbReference>
<keyword evidence="3" id="KW-1185">Reference proteome</keyword>
<proteinExistence type="predicted"/>
<dbReference type="PANTHER" id="PTHR13621:SF2">
    <property type="entry name" value="PROLINE-RICH PROTEIN PRCC"/>
    <property type="match status" value="1"/>
</dbReference>
<reference evidence="2" key="1">
    <citation type="submission" date="2023-01" db="EMBL/GenBank/DDBJ databases">
        <title>Metagenome sequencing of chrysophaentin producing Chrysophaeum taylorii.</title>
        <authorList>
            <person name="Davison J."/>
            <person name="Bewley C."/>
        </authorList>
    </citation>
    <scope>NUCLEOTIDE SEQUENCE</scope>
    <source>
        <strain evidence="2">NIES-1699</strain>
    </source>
</reference>
<protein>
    <recommendedName>
        <fullName evidence="4">Proline-rich protein PRCC</fullName>
    </recommendedName>
</protein>
<dbReference type="GO" id="GO:0005634">
    <property type="term" value="C:nucleus"/>
    <property type="evidence" value="ECO:0007669"/>
    <property type="project" value="TreeGrafter"/>
</dbReference>
<evidence type="ECO:0000313" key="3">
    <source>
        <dbReference type="Proteomes" id="UP001230188"/>
    </source>
</evidence>
<comment type="caution">
    <text evidence="2">The sequence shown here is derived from an EMBL/GenBank/DDBJ whole genome shotgun (WGS) entry which is preliminary data.</text>
</comment>
<evidence type="ECO:0000313" key="2">
    <source>
        <dbReference type="EMBL" id="KAJ8600454.1"/>
    </source>
</evidence>
<dbReference type="Pfam" id="PF10253">
    <property type="entry name" value="PRCC"/>
    <property type="match status" value="1"/>
</dbReference>
<dbReference type="PANTHER" id="PTHR13621">
    <property type="entry name" value="PROLINE-RICH PROTEIN PRCC"/>
    <property type="match status" value="1"/>
</dbReference>
<dbReference type="Proteomes" id="UP001230188">
    <property type="component" value="Unassembled WGS sequence"/>
</dbReference>
<dbReference type="AlphaFoldDB" id="A0AAD7UB37"/>
<evidence type="ECO:0000256" key="1">
    <source>
        <dbReference type="SAM" id="MobiDB-lite"/>
    </source>
</evidence>
<evidence type="ECO:0008006" key="4">
    <source>
        <dbReference type="Google" id="ProtNLM"/>
    </source>
</evidence>
<organism evidence="2 3">
    <name type="scientific">Chrysophaeum taylorii</name>
    <dbReference type="NCBI Taxonomy" id="2483200"/>
    <lineage>
        <taxon>Eukaryota</taxon>
        <taxon>Sar</taxon>
        <taxon>Stramenopiles</taxon>
        <taxon>Ochrophyta</taxon>
        <taxon>Pelagophyceae</taxon>
        <taxon>Pelagomonadales</taxon>
        <taxon>Pelagomonadaceae</taxon>
        <taxon>Chrysophaeum</taxon>
    </lineage>
</organism>
<feature type="region of interest" description="Disordered" evidence="1">
    <location>
        <begin position="1"/>
        <end position="144"/>
    </location>
</feature>
<dbReference type="InterPro" id="IPR018800">
    <property type="entry name" value="PRCC"/>
</dbReference>
<name>A0AAD7UB37_9STRA</name>
<accession>A0AAD7UB37</accession>
<sequence length="251" mass="27802">MSLVAAYSDSEDEGETPAVSDKGKRYLKAAALLPPEIRAALEGKVEDDEDDERAAWVAGPEESSSMPPRRSDHKLLAMLPAARTGLPEEEAKPKPKPKPAPPPREEPGSSSSEEEEGPTPDRLFRLPTKNAESKPERRQQKRRALETALMEGDVSALDGEEVVEVRGRADTRTPEQLAATSEFTGEVRVAASFYNPKTGTNIQTLRPSKLQRRRHQINSLAVSAAERELELLEKKNVSTRTKHQTQSRYGW</sequence>
<gene>
    <name evidence="2" type="ORF">CTAYLR_001442</name>
</gene>